<protein>
    <recommendedName>
        <fullName evidence="1">F-box associated beta-propeller type 1 domain-containing protein</fullName>
    </recommendedName>
</protein>
<evidence type="ECO:0000313" key="3">
    <source>
        <dbReference type="Proteomes" id="UP001058974"/>
    </source>
</evidence>
<dbReference type="InterPro" id="IPR050796">
    <property type="entry name" value="SCF_F-box_component"/>
</dbReference>
<sequence>MITMENKTLKSLEMEHNSAVGIKKVSIDIPNDLSFSIISKLSVKTLKRFECVCKSRTVLFQNSYFMSLFCKNLYNHSYYDYTSLLLHLQHKTTSIDVLYSLSDEQFENNIKLNWPNPFQMDDLEFEILGSRSINGVLCLISYSQTSTRLVLWNPATQEFKVIPTSFRESVPYMDIEITRYGFGYDSVREDYKVIRQIMYNPNSDSESDIEDFPFEDICYQLFWEIYSLQSNSWKKLDSDIPHNYIDQGLCIDGMCHWWGEEGYDNENYDEEYLLSFDLSNEVFHITPIPDDKNFRSILYWKDLVVLNGCIALISNHIKNYPSDDIFHISILGEVGVKESWIKFYTVWPFPYIEHPIGVGKNGYIFLIEHTGKLVCFNVNTNMVEELGNVGHGFEGRTIIYERSIVPIGGMNT</sequence>
<dbReference type="Pfam" id="PF07734">
    <property type="entry name" value="FBA_1"/>
    <property type="match status" value="1"/>
</dbReference>
<proteinExistence type="predicted"/>
<feature type="domain" description="F-box associated beta-propeller type 1" evidence="1">
    <location>
        <begin position="90"/>
        <end position="381"/>
    </location>
</feature>
<dbReference type="AlphaFoldDB" id="A0A9D4VNQ3"/>
<dbReference type="NCBIfam" id="TIGR01640">
    <property type="entry name" value="F_box_assoc_1"/>
    <property type="match status" value="1"/>
</dbReference>
<dbReference type="InterPro" id="IPR036047">
    <property type="entry name" value="F-box-like_dom_sf"/>
</dbReference>
<dbReference type="Gramene" id="Psat07G0328500-T1">
    <property type="protein sequence ID" value="KAI5387072.1"/>
    <property type="gene ID" value="KIW84_073285"/>
</dbReference>
<organism evidence="2 3">
    <name type="scientific">Pisum sativum</name>
    <name type="common">Garden pea</name>
    <name type="synonym">Lathyrus oleraceus</name>
    <dbReference type="NCBI Taxonomy" id="3888"/>
    <lineage>
        <taxon>Eukaryota</taxon>
        <taxon>Viridiplantae</taxon>
        <taxon>Streptophyta</taxon>
        <taxon>Embryophyta</taxon>
        <taxon>Tracheophyta</taxon>
        <taxon>Spermatophyta</taxon>
        <taxon>Magnoliopsida</taxon>
        <taxon>eudicotyledons</taxon>
        <taxon>Gunneridae</taxon>
        <taxon>Pentapetalae</taxon>
        <taxon>rosids</taxon>
        <taxon>fabids</taxon>
        <taxon>Fabales</taxon>
        <taxon>Fabaceae</taxon>
        <taxon>Papilionoideae</taxon>
        <taxon>50 kb inversion clade</taxon>
        <taxon>NPAAA clade</taxon>
        <taxon>Hologalegina</taxon>
        <taxon>IRL clade</taxon>
        <taxon>Fabeae</taxon>
        <taxon>Lathyrus</taxon>
    </lineage>
</organism>
<keyword evidence="3" id="KW-1185">Reference proteome</keyword>
<accession>A0A9D4VNQ3</accession>
<evidence type="ECO:0000313" key="2">
    <source>
        <dbReference type="EMBL" id="KAI5387072.1"/>
    </source>
</evidence>
<dbReference type="PANTHER" id="PTHR31672">
    <property type="entry name" value="BNACNNG10540D PROTEIN"/>
    <property type="match status" value="1"/>
</dbReference>
<dbReference type="EMBL" id="JAMSHJ010000007">
    <property type="protein sequence ID" value="KAI5387072.1"/>
    <property type="molecule type" value="Genomic_DNA"/>
</dbReference>
<name>A0A9D4VNQ3_PEA</name>
<dbReference type="OrthoDB" id="1555129at2759"/>
<dbReference type="InterPro" id="IPR017451">
    <property type="entry name" value="F-box-assoc_interact_dom"/>
</dbReference>
<dbReference type="InterPro" id="IPR006527">
    <property type="entry name" value="F-box-assoc_dom_typ1"/>
</dbReference>
<reference evidence="2 3" key="1">
    <citation type="journal article" date="2022" name="Nat. Genet.">
        <title>Improved pea reference genome and pan-genome highlight genomic features and evolutionary characteristics.</title>
        <authorList>
            <person name="Yang T."/>
            <person name="Liu R."/>
            <person name="Luo Y."/>
            <person name="Hu S."/>
            <person name="Wang D."/>
            <person name="Wang C."/>
            <person name="Pandey M.K."/>
            <person name="Ge S."/>
            <person name="Xu Q."/>
            <person name="Li N."/>
            <person name="Li G."/>
            <person name="Huang Y."/>
            <person name="Saxena R.K."/>
            <person name="Ji Y."/>
            <person name="Li M."/>
            <person name="Yan X."/>
            <person name="He Y."/>
            <person name="Liu Y."/>
            <person name="Wang X."/>
            <person name="Xiang C."/>
            <person name="Varshney R.K."/>
            <person name="Ding H."/>
            <person name="Gao S."/>
            <person name="Zong X."/>
        </authorList>
    </citation>
    <scope>NUCLEOTIDE SEQUENCE [LARGE SCALE GENOMIC DNA]</scope>
    <source>
        <strain evidence="2 3">cv. Zhongwan 6</strain>
    </source>
</reference>
<dbReference type="Proteomes" id="UP001058974">
    <property type="component" value="Chromosome 7"/>
</dbReference>
<dbReference type="PANTHER" id="PTHR31672:SF13">
    <property type="entry name" value="F-BOX PROTEIN CPR30-LIKE"/>
    <property type="match status" value="1"/>
</dbReference>
<gene>
    <name evidence="2" type="ORF">KIW84_073285</name>
</gene>
<evidence type="ECO:0000259" key="1">
    <source>
        <dbReference type="Pfam" id="PF07734"/>
    </source>
</evidence>
<comment type="caution">
    <text evidence="2">The sequence shown here is derived from an EMBL/GenBank/DDBJ whole genome shotgun (WGS) entry which is preliminary data.</text>
</comment>
<dbReference type="SUPFAM" id="SSF81383">
    <property type="entry name" value="F-box domain"/>
    <property type="match status" value="1"/>
</dbReference>